<protein>
    <recommendedName>
        <fullName evidence="3">Reverse transcriptase</fullName>
    </recommendedName>
</protein>
<evidence type="ECO:0008006" key="3">
    <source>
        <dbReference type="Google" id="ProtNLM"/>
    </source>
</evidence>
<accession>A0ABN9E9B5</accession>
<organism evidence="1 2">
    <name type="scientific">Staurois parvus</name>
    <dbReference type="NCBI Taxonomy" id="386267"/>
    <lineage>
        <taxon>Eukaryota</taxon>
        <taxon>Metazoa</taxon>
        <taxon>Chordata</taxon>
        <taxon>Craniata</taxon>
        <taxon>Vertebrata</taxon>
        <taxon>Euteleostomi</taxon>
        <taxon>Amphibia</taxon>
        <taxon>Batrachia</taxon>
        <taxon>Anura</taxon>
        <taxon>Neobatrachia</taxon>
        <taxon>Ranoidea</taxon>
        <taxon>Ranidae</taxon>
        <taxon>Staurois</taxon>
    </lineage>
</organism>
<feature type="non-terminal residue" evidence="1">
    <location>
        <position position="94"/>
    </location>
</feature>
<reference evidence="1" key="1">
    <citation type="submission" date="2023-05" db="EMBL/GenBank/DDBJ databases">
        <authorList>
            <person name="Stuckert A."/>
        </authorList>
    </citation>
    <scope>NUCLEOTIDE SEQUENCE</scope>
</reference>
<proteinExistence type="predicted"/>
<keyword evidence="2" id="KW-1185">Reference proteome</keyword>
<gene>
    <name evidence="1" type="ORF">SPARVUS_LOCUS9275158</name>
</gene>
<comment type="caution">
    <text evidence="1">The sequence shown here is derived from an EMBL/GenBank/DDBJ whole genome shotgun (WGS) entry which is preliminary data.</text>
</comment>
<evidence type="ECO:0000313" key="1">
    <source>
        <dbReference type="EMBL" id="CAI9580367.1"/>
    </source>
</evidence>
<dbReference type="Proteomes" id="UP001162483">
    <property type="component" value="Unassembled WGS sequence"/>
</dbReference>
<sequence length="94" mass="10282">LVSLPNLCTVVNDFASVSGLTVNFTKSVVIPINVPECISLQFVSISLGHRSRGGLTIWKLGHCLWARDAPGTFFIGFFEFGQGHRGPMIPYCLE</sequence>
<dbReference type="EMBL" id="CATNWA010015184">
    <property type="protein sequence ID" value="CAI9580367.1"/>
    <property type="molecule type" value="Genomic_DNA"/>
</dbReference>
<evidence type="ECO:0000313" key="2">
    <source>
        <dbReference type="Proteomes" id="UP001162483"/>
    </source>
</evidence>
<name>A0ABN9E9B5_9NEOB</name>
<feature type="non-terminal residue" evidence="1">
    <location>
        <position position="1"/>
    </location>
</feature>